<dbReference type="GO" id="GO:0009055">
    <property type="term" value="F:electron transfer activity"/>
    <property type="evidence" value="ECO:0007669"/>
    <property type="project" value="UniProtKB-UniRule"/>
</dbReference>
<dbReference type="Pfam" id="PF01794">
    <property type="entry name" value="Ferric_reduct"/>
    <property type="match status" value="1"/>
</dbReference>
<dbReference type="eggNOG" id="COG2717">
    <property type="taxonomic scope" value="Bacteria"/>
</dbReference>
<keyword evidence="7" id="KW-0349">Heme</keyword>
<comment type="subcellular location">
    <subcellularLocation>
        <location evidence="7">Cell membrane</location>
        <topology evidence="7">Multi-pass membrane protein</topology>
    </subcellularLocation>
    <subcellularLocation>
        <location evidence="1">Membrane</location>
        <topology evidence="1">Multi-pass membrane protein</topology>
    </subcellularLocation>
</comment>
<comment type="cofactor">
    <cofactor evidence="7">
        <name>heme b</name>
        <dbReference type="ChEBI" id="CHEBI:60344"/>
    </cofactor>
    <text evidence="7">Binds 1 heme b (iron(II)-protoporphyrin IX) group per subunit.</text>
</comment>
<evidence type="ECO:0000259" key="8">
    <source>
        <dbReference type="Pfam" id="PF01794"/>
    </source>
</evidence>
<protein>
    <recommendedName>
        <fullName evidence="7">Protein-methionine-sulfoxide reductase heme-binding subunit MsrQ</fullName>
    </recommendedName>
    <alternativeName>
        <fullName evidence="7">Flavocytochrome MsrQ</fullName>
    </alternativeName>
</protein>
<comment type="cofactor">
    <cofactor evidence="7">
        <name>FMN</name>
        <dbReference type="ChEBI" id="CHEBI:58210"/>
    </cofactor>
    <text evidence="7">Binds 1 FMN per subunit.</text>
</comment>
<dbReference type="PATRIC" id="fig|1123501.6.peg.184"/>
<accession>A0A0D0NT22</accession>
<feature type="transmembrane region" description="Helical" evidence="7">
    <location>
        <begin position="82"/>
        <end position="101"/>
    </location>
</feature>
<keyword evidence="6 7" id="KW-0472">Membrane</keyword>
<feature type="transmembrane region" description="Helical" evidence="7">
    <location>
        <begin position="20"/>
        <end position="39"/>
    </location>
</feature>
<feature type="transmembrane region" description="Helical" evidence="7">
    <location>
        <begin position="151"/>
        <end position="169"/>
    </location>
</feature>
<name>A0A0D0NT22_9RHOB</name>
<reference evidence="9 10" key="1">
    <citation type="submission" date="2013-01" db="EMBL/GenBank/DDBJ databases">
        <authorList>
            <person name="Fiebig A."/>
            <person name="Goeker M."/>
            <person name="Klenk H.-P.P."/>
        </authorList>
    </citation>
    <scope>NUCLEOTIDE SEQUENCE [LARGE SCALE GENOMIC DNA]</scope>
    <source>
        <strain evidence="9 10">DSM 24838</strain>
    </source>
</reference>
<dbReference type="PANTHER" id="PTHR36964">
    <property type="entry name" value="PROTEIN-METHIONINE-SULFOXIDE REDUCTASE HEME-BINDING SUBUNIT MSRQ"/>
    <property type="match status" value="1"/>
</dbReference>
<feature type="domain" description="Ferric oxidoreductase" evidence="8">
    <location>
        <begin position="53"/>
        <end position="162"/>
    </location>
</feature>
<keyword evidence="7" id="KW-0288">FMN</keyword>
<dbReference type="GO" id="GO:0020037">
    <property type="term" value="F:heme binding"/>
    <property type="evidence" value="ECO:0007669"/>
    <property type="project" value="UniProtKB-UniRule"/>
</dbReference>
<keyword evidence="5 7" id="KW-0408">Iron</keyword>
<keyword evidence="7" id="KW-0249">Electron transport</keyword>
<dbReference type="EMBL" id="AONG01000002">
    <property type="protein sequence ID" value="KIQ71350.1"/>
    <property type="molecule type" value="Genomic_DNA"/>
</dbReference>
<dbReference type="GO" id="GO:0046872">
    <property type="term" value="F:metal ion binding"/>
    <property type="evidence" value="ECO:0007669"/>
    <property type="project" value="UniProtKB-KW"/>
</dbReference>
<dbReference type="GO" id="GO:0005886">
    <property type="term" value="C:plasma membrane"/>
    <property type="evidence" value="ECO:0007669"/>
    <property type="project" value="UniProtKB-SubCell"/>
</dbReference>
<dbReference type="GO" id="GO:0030091">
    <property type="term" value="P:protein repair"/>
    <property type="evidence" value="ECO:0007669"/>
    <property type="project" value="UniProtKB-UniRule"/>
</dbReference>
<evidence type="ECO:0000256" key="5">
    <source>
        <dbReference type="ARBA" id="ARBA00023004"/>
    </source>
</evidence>
<feature type="transmembrane region" description="Helical" evidence="7">
    <location>
        <begin position="175"/>
        <end position="194"/>
    </location>
</feature>
<dbReference type="InterPro" id="IPR022837">
    <property type="entry name" value="MsrQ-like"/>
</dbReference>
<organism evidence="9 10">
    <name type="scientific">Wenxinia marina DSM 24838</name>
    <dbReference type="NCBI Taxonomy" id="1123501"/>
    <lineage>
        <taxon>Bacteria</taxon>
        <taxon>Pseudomonadati</taxon>
        <taxon>Pseudomonadota</taxon>
        <taxon>Alphaproteobacteria</taxon>
        <taxon>Rhodobacterales</taxon>
        <taxon>Roseobacteraceae</taxon>
        <taxon>Wenxinia</taxon>
    </lineage>
</organism>
<evidence type="ECO:0000256" key="1">
    <source>
        <dbReference type="ARBA" id="ARBA00004141"/>
    </source>
</evidence>
<dbReference type="PANTHER" id="PTHR36964:SF1">
    <property type="entry name" value="PROTEIN-METHIONINE-SULFOXIDE REDUCTASE HEME-BINDING SUBUNIT MSRQ"/>
    <property type="match status" value="1"/>
</dbReference>
<comment type="subunit">
    <text evidence="7">Heterodimer of a catalytic subunit (MsrP) and a heme-binding subunit (MsrQ).</text>
</comment>
<dbReference type="GO" id="GO:0010181">
    <property type="term" value="F:FMN binding"/>
    <property type="evidence" value="ECO:0007669"/>
    <property type="project" value="UniProtKB-UniRule"/>
</dbReference>
<evidence type="ECO:0000256" key="3">
    <source>
        <dbReference type="ARBA" id="ARBA00022692"/>
    </source>
</evidence>
<dbReference type="RefSeq" id="WP_018303425.1">
    <property type="nucleotide sequence ID" value="NZ_KB902298.1"/>
</dbReference>
<evidence type="ECO:0000313" key="10">
    <source>
        <dbReference type="Proteomes" id="UP000035100"/>
    </source>
</evidence>
<evidence type="ECO:0000256" key="2">
    <source>
        <dbReference type="ARBA" id="ARBA00022448"/>
    </source>
</evidence>
<keyword evidence="7" id="KW-0479">Metal-binding</keyword>
<comment type="caution">
    <text evidence="9">The sequence shown here is derived from an EMBL/GenBank/DDBJ whole genome shotgun (WGS) entry which is preliminary data.</text>
</comment>
<proteinExistence type="inferred from homology"/>
<keyword evidence="7" id="KW-1003">Cell membrane</keyword>
<evidence type="ECO:0000256" key="7">
    <source>
        <dbReference type="HAMAP-Rule" id="MF_01207"/>
    </source>
</evidence>
<keyword evidence="2 7" id="KW-0813">Transport</keyword>
<dbReference type="HAMAP" id="MF_01207">
    <property type="entry name" value="MsrQ"/>
    <property type="match status" value="1"/>
</dbReference>
<evidence type="ECO:0000256" key="4">
    <source>
        <dbReference type="ARBA" id="ARBA00022989"/>
    </source>
</evidence>
<comment type="similarity">
    <text evidence="7">Belongs to the MsrQ family.</text>
</comment>
<dbReference type="GO" id="GO:0016679">
    <property type="term" value="F:oxidoreductase activity, acting on diphenols and related substances as donors"/>
    <property type="evidence" value="ECO:0007669"/>
    <property type="project" value="TreeGrafter"/>
</dbReference>
<dbReference type="OrthoDB" id="9788328at2"/>
<keyword evidence="10" id="KW-1185">Reference proteome</keyword>
<keyword evidence="7" id="KW-0285">Flavoprotein</keyword>
<gene>
    <name evidence="7" type="primary">msrQ</name>
    <name evidence="9" type="ORF">Wenmar_00127</name>
</gene>
<evidence type="ECO:0000313" key="9">
    <source>
        <dbReference type="EMBL" id="KIQ71350.1"/>
    </source>
</evidence>
<dbReference type="Proteomes" id="UP000035100">
    <property type="component" value="Unassembled WGS sequence"/>
</dbReference>
<keyword evidence="4 7" id="KW-1133">Transmembrane helix</keyword>
<dbReference type="NCBIfam" id="NF003833">
    <property type="entry name" value="PRK05419.1-5"/>
    <property type="match status" value="1"/>
</dbReference>
<dbReference type="STRING" id="1123501.Wenmar_00127"/>
<comment type="function">
    <text evidence="7">Part of the MsrPQ system that repairs oxidized periplasmic proteins containing methionine sulfoxide residues (Met-O), using respiratory chain electrons. Thus protects these proteins from oxidative-stress damage caused by reactive species of oxygen and chlorine generated by the host defense mechanisms. MsrPQ is essential for the maintenance of envelope integrity under bleach stress, rescuing a wide series of structurally unrelated periplasmic proteins from methionine oxidation. MsrQ provides electrons for reduction to the reductase catalytic subunit MsrP, using the quinone pool of the respiratory chain.</text>
</comment>
<evidence type="ECO:0000256" key="6">
    <source>
        <dbReference type="ARBA" id="ARBA00023136"/>
    </source>
</evidence>
<keyword evidence="3 7" id="KW-0812">Transmembrane</keyword>
<dbReference type="AlphaFoldDB" id="A0A0D0NT22"/>
<dbReference type="InterPro" id="IPR013130">
    <property type="entry name" value="Fe3_Rdtase_TM_dom"/>
</dbReference>
<sequence length="206" mass="23547">MALADRINSLSRRLPTWPVYILVAAWVAWLFWLGLSGQLGPEPINTLERKYGLFALQLLVAGLAVTPLRTWTGVNLIRFRRAIGVSAFFVVLAHFSVWALLDVQRLGAIWADIVKRPYVTVGFLSFLLLIPLAMTSNTWSVRRLGPRWRQLHKLTYPALLLGGLHFWWLTKGWQWEPLLYLGGIVALLSLRIRLGARRRPTRARTV</sequence>
<feature type="transmembrane region" description="Helical" evidence="7">
    <location>
        <begin position="121"/>
        <end position="139"/>
    </location>
</feature>
<feature type="transmembrane region" description="Helical" evidence="7">
    <location>
        <begin position="51"/>
        <end position="70"/>
    </location>
</feature>